<dbReference type="Proteomes" id="UP000621856">
    <property type="component" value="Unassembled WGS sequence"/>
</dbReference>
<proteinExistence type="predicted"/>
<evidence type="ECO:0000256" key="1">
    <source>
        <dbReference type="SAM" id="MobiDB-lite"/>
    </source>
</evidence>
<sequence>MLVQRRDDAGQEIRADGRAGAEPDGAGQAVTRPGGEIHDALDFVGDAAGMVGDLPSGGGKGDTTAVALDELQAQHIFKILYLGAKRWLGDADPLRRLPEMTGFFDSQKALQLLQCQEWIGRQNQFSEVVFPINVYLLISSAIEKQLQLN</sequence>
<feature type="region of interest" description="Disordered" evidence="1">
    <location>
        <begin position="1"/>
        <end position="32"/>
    </location>
</feature>
<dbReference type="AlphaFoldDB" id="A0A8J3A0N7"/>
<organism evidence="2 3">
    <name type="scientific">Aquisalinus luteolus</name>
    <dbReference type="NCBI Taxonomy" id="1566827"/>
    <lineage>
        <taxon>Bacteria</taxon>
        <taxon>Pseudomonadati</taxon>
        <taxon>Pseudomonadota</taxon>
        <taxon>Alphaproteobacteria</taxon>
        <taxon>Parvularculales</taxon>
        <taxon>Parvularculaceae</taxon>
        <taxon>Aquisalinus</taxon>
    </lineage>
</organism>
<feature type="compositionally biased region" description="Basic and acidic residues" evidence="1">
    <location>
        <begin position="1"/>
        <end position="21"/>
    </location>
</feature>
<protein>
    <submittedName>
        <fullName evidence="2">Uncharacterized protein</fullName>
    </submittedName>
</protein>
<evidence type="ECO:0000313" key="2">
    <source>
        <dbReference type="EMBL" id="GGH93385.1"/>
    </source>
</evidence>
<accession>A0A8J3A0N7</accession>
<gene>
    <name evidence="2" type="ORF">GCM10011355_05100</name>
</gene>
<evidence type="ECO:0000313" key="3">
    <source>
        <dbReference type="Proteomes" id="UP000621856"/>
    </source>
</evidence>
<reference evidence="2" key="1">
    <citation type="journal article" date="2014" name="Int. J. Syst. Evol. Microbiol.">
        <title>Complete genome sequence of Corynebacterium casei LMG S-19264T (=DSM 44701T), isolated from a smear-ripened cheese.</title>
        <authorList>
            <consortium name="US DOE Joint Genome Institute (JGI-PGF)"/>
            <person name="Walter F."/>
            <person name="Albersmeier A."/>
            <person name="Kalinowski J."/>
            <person name="Ruckert C."/>
        </authorList>
    </citation>
    <scope>NUCLEOTIDE SEQUENCE</scope>
    <source>
        <strain evidence="2">CGMCC 1.14984</strain>
    </source>
</reference>
<comment type="caution">
    <text evidence="2">The sequence shown here is derived from an EMBL/GenBank/DDBJ whole genome shotgun (WGS) entry which is preliminary data.</text>
</comment>
<name>A0A8J3A0N7_9PROT</name>
<dbReference type="EMBL" id="BMGZ01000001">
    <property type="protein sequence ID" value="GGH93385.1"/>
    <property type="molecule type" value="Genomic_DNA"/>
</dbReference>
<reference evidence="2" key="2">
    <citation type="submission" date="2020-09" db="EMBL/GenBank/DDBJ databases">
        <authorList>
            <person name="Sun Q."/>
            <person name="Zhou Y."/>
        </authorList>
    </citation>
    <scope>NUCLEOTIDE SEQUENCE</scope>
    <source>
        <strain evidence="2">CGMCC 1.14984</strain>
    </source>
</reference>